<feature type="transmembrane region" description="Helical" evidence="4">
    <location>
        <begin position="56"/>
        <end position="83"/>
    </location>
</feature>
<name>A0ABS2QAT4_9BACL</name>
<gene>
    <name evidence="5" type="ORF">JOC27_002375</name>
</gene>
<sequence>MQPNLTPIQPELGPKKFYISVHKKFWISHLVSIGWLIFSVYLSIPWLRDFSSISSFPVALIVICGIAYIPGYMNAFLVISLLLDRQPKISNRFPKDPVTLLIAAFNEEDSIFNTLKYVANQDYLKKMHVIVINNNSSDNTDSEIKRASKEFGLTIKILHEAKPGKFHALNKGLTYVTTPYVITLDADTLLHPSAVRFLVSKIKNSPNNVCAVAGSMLVRNSRETLWTRIQEWDYFLGIASIKRLQGLYQGTLVAQGAFSLYKTECVRAVHGWPNAIGEDIVLTWRLLQKNWKVYFEPLAIAFTDTPTSLKQFAKQRSRWARGMIEGLTEIKPWHQPQLFTKYLTGINFIMPYLDLVYTLCWIPGLILAFFGIYWVVGLMTLLVLPLTFISYGLLYFYQKHFVFNQLNLRVRKNPLGFILFLFFYQLIMSPVSVWGYFQEFFKRERVW</sequence>
<accession>A0ABS2QAT4</accession>
<comment type="similarity">
    <text evidence="1">Belongs to the glycosyltransferase 2 family.</text>
</comment>
<feature type="transmembrane region" description="Helical" evidence="4">
    <location>
        <begin position="355"/>
        <end position="375"/>
    </location>
</feature>
<organism evidence="5 6">
    <name type="scientific">Sporolactobacillus spathodeae</name>
    <dbReference type="NCBI Taxonomy" id="1465502"/>
    <lineage>
        <taxon>Bacteria</taxon>
        <taxon>Bacillati</taxon>
        <taxon>Bacillota</taxon>
        <taxon>Bacilli</taxon>
        <taxon>Bacillales</taxon>
        <taxon>Sporolactobacillaceae</taxon>
        <taxon>Sporolactobacillus</taxon>
    </lineage>
</organism>
<evidence type="ECO:0000256" key="2">
    <source>
        <dbReference type="ARBA" id="ARBA00022676"/>
    </source>
</evidence>
<dbReference type="EMBL" id="JAFBEV010000027">
    <property type="protein sequence ID" value="MBM7658912.1"/>
    <property type="molecule type" value="Genomic_DNA"/>
</dbReference>
<keyword evidence="4" id="KW-0472">Membrane</keyword>
<dbReference type="Proteomes" id="UP000823201">
    <property type="component" value="Unassembled WGS sequence"/>
</dbReference>
<keyword evidence="2 5" id="KW-0328">Glycosyltransferase</keyword>
<dbReference type="InterPro" id="IPR029044">
    <property type="entry name" value="Nucleotide-diphossugar_trans"/>
</dbReference>
<evidence type="ECO:0000313" key="6">
    <source>
        <dbReference type="Proteomes" id="UP000823201"/>
    </source>
</evidence>
<feature type="transmembrane region" description="Helical" evidence="4">
    <location>
        <begin position="417"/>
        <end position="437"/>
    </location>
</feature>
<dbReference type="SUPFAM" id="SSF53448">
    <property type="entry name" value="Nucleotide-diphospho-sugar transferases"/>
    <property type="match status" value="1"/>
</dbReference>
<proteinExistence type="inferred from homology"/>
<reference evidence="5 6" key="1">
    <citation type="submission" date="2021-01" db="EMBL/GenBank/DDBJ databases">
        <title>Genomic Encyclopedia of Type Strains, Phase IV (KMG-IV): sequencing the most valuable type-strain genomes for metagenomic binning, comparative biology and taxonomic classification.</title>
        <authorList>
            <person name="Goeker M."/>
        </authorList>
    </citation>
    <scope>NUCLEOTIDE SEQUENCE [LARGE SCALE GENOMIC DNA]</scope>
    <source>
        <strain evidence="5 6">DSM 100968</strain>
    </source>
</reference>
<evidence type="ECO:0000256" key="3">
    <source>
        <dbReference type="ARBA" id="ARBA00022679"/>
    </source>
</evidence>
<protein>
    <submittedName>
        <fullName evidence="5">Biofilm PGA synthesis N-glycosyltransferase PgaC</fullName>
        <ecNumber evidence="5">2.4.-.-</ecNumber>
    </submittedName>
</protein>
<feature type="transmembrane region" description="Helical" evidence="4">
    <location>
        <begin position="381"/>
        <end position="397"/>
    </location>
</feature>
<keyword evidence="4" id="KW-1133">Transmembrane helix</keyword>
<keyword evidence="4" id="KW-0812">Transmembrane</keyword>
<evidence type="ECO:0000313" key="5">
    <source>
        <dbReference type="EMBL" id="MBM7658912.1"/>
    </source>
</evidence>
<evidence type="ECO:0000256" key="1">
    <source>
        <dbReference type="ARBA" id="ARBA00006739"/>
    </source>
</evidence>
<dbReference type="Gene3D" id="3.90.550.10">
    <property type="entry name" value="Spore Coat Polysaccharide Biosynthesis Protein SpsA, Chain A"/>
    <property type="match status" value="1"/>
</dbReference>
<dbReference type="PANTHER" id="PTHR43630">
    <property type="entry name" value="POLY-BETA-1,6-N-ACETYL-D-GLUCOSAMINE SYNTHASE"/>
    <property type="match status" value="1"/>
</dbReference>
<dbReference type="RefSeq" id="WP_205007458.1">
    <property type="nucleotide sequence ID" value="NZ_CBCRXA010000022.1"/>
</dbReference>
<dbReference type="PANTHER" id="PTHR43630:SF1">
    <property type="entry name" value="POLY-BETA-1,6-N-ACETYL-D-GLUCOSAMINE SYNTHASE"/>
    <property type="match status" value="1"/>
</dbReference>
<dbReference type="CDD" id="cd06423">
    <property type="entry name" value="CESA_like"/>
    <property type="match status" value="1"/>
</dbReference>
<dbReference type="GO" id="GO:0016757">
    <property type="term" value="F:glycosyltransferase activity"/>
    <property type="evidence" value="ECO:0007669"/>
    <property type="project" value="UniProtKB-KW"/>
</dbReference>
<keyword evidence="6" id="KW-1185">Reference proteome</keyword>
<comment type="caution">
    <text evidence="5">The sequence shown here is derived from an EMBL/GenBank/DDBJ whole genome shotgun (WGS) entry which is preliminary data.</text>
</comment>
<feature type="transmembrane region" description="Helical" evidence="4">
    <location>
        <begin position="25"/>
        <end position="44"/>
    </location>
</feature>
<dbReference type="EC" id="2.4.-.-" evidence="5"/>
<dbReference type="Pfam" id="PF13641">
    <property type="entry name" value="Glyco_tranf_2_3"/>
    <property type="match status" value="1"/>
</dbReference>
<keyword evidence="3 5" id="KW-0808">Transferase</keyword>
<evidence type="ECO:0000256" key="4">
    <source>
        <dbReference type="SAM" id="Phobius"/>
    </source>
</evidence>